<evidence type="ECO:0000313" key="2">
    <source>
        <dbReference type="EMBL" id="NEY20047.1"/>
    </source>
</evidence>
<proteinExistence type="predicted"/>
<dbReference type="RefSeq" id="WP_052137915.1">
    <property type="nucleotide sequence ID" value="NZ_JAAIWK010000012.1"/>
</dbReference>
<name>A0A6M0P6C3_9BACI</name>
<reference evidence="2 3" key="2">
    <citation type="submission" date="2020-03" db="EMBL/GenBank/DDBJ databases">
        <title>Bacillus aquiflavi sp. nov., isolated from yellow water of strong flavor Chinese baijiu in Yibin region of China.</title>
        <authorList>
            <person name="Xie J."/>
        </authorList>
    </citation>
    <scope>NUCLEOTIDE SEQUENCE [LARGE SCALE GENOMIC DNA]</scope>
    <source>
        <strain evidence="2 3">Gsoil 114</strain>
    </source>
</reference>
<comment type="caution">
    <text evidence="2">The sequence shown here is derived from an EMBL/GenBank/DDBJ whole genome shotgun (WGS) entry which is preliminary data.</text>
</comment>
<evidence type="ECO:0000256" key="1">
    <source>
        <dbReference type="SAM" id="Phobius"/>
    </source>
</evidence>
<dbReference type="Pfam" id="PF15980">
    <property type="entry name" value="ComGF"/>
    <property type="match status" value="1"/>
</dbReference>
<sequence length="159" mass="18727">MKKDKFAYKALFNQHAFTLIESMFVLWIVVTIFLLFPLMIKTYAHIQRVITPEETYEWNIFLIQFRKELGISKSYTIENNHIKLLVNNNFVSYEPYGALIRRRVNETGHEVVLRNVKDVKFTEVGHKLQLVVQFLNQTKEEAVLIPVESSDANESTEFK</sequence>
<evidence type="ECO:0008006" key="4">
    <source>
        <dbReference type="Google" id="ProtNLM"/>
    </source>
</evidence>
<evidence type="ECO:0000313" key="3">
    <source>
        <dbReference type="Proteomes" id="UP000476934"/>
    </source>
</evidence>
<dbReference type="Proteomes" id="UP000476934">
    <property type="component" value="Unassembled WGS sequence"/>
</dbReference>
<keyword evidence="1" id="KW-0472">Membrane</keyword>
<reference evidence="2 3" key="1">
    <citation type="submission" date="2020-02" db="EMBL/GenBank/DDBJ databases">
        <authorList>
            <person name="Feng H."/>
        </authorList>
    </citation>
    <scope>NUCLEOTIDE SEQUENCE [LARGE SCALE GENOMIC DNA]</scope>
    <source>
        <strain evidence="2 3">Gsoil 114</strain>
    </source>
</reference>
<keyword evidence="3" id="KW-1185">Reference proteome</keyword>
<keyword evidence="1" id="KW-0812">Transmembrane</keyword>
<protein>
    <recommendedName>
        <fullName evidence="4">Competence protein ComGF</fullName>
    </recommendedName>
</protein>
<keyword evidence="1" id="KW-1133">Transmembrane helix</keyword>
<dbReference type="InterPro" id="IPR016977">
    <property type="entry name" value="ComGF"/>
</dbReference>
<accession>A0A6M0P6C3</accession>
<organism evidence="2 3">
    <name type="scientific">Heyndrickxia ginsengihumi</name>
    <dbReference type="NCBI Taxonomy" id="363870"/>
    <lineage>
        <taxon>Bacteria</taxon>
        <taxon>Bacillati</taxon>
        <taxon>Bacillota</taxon>
        <taxon>Bacilli</taxon>
        <taxon>Bacillales</taxon>
        <taxon>Bacillaceae</taxon>
        <taxon>Heyndrickxia</taxon>
    </lineage>
</organism>
<feature type="transmembrane region" description="Helical" evidence="1">
    <location>
        <begin position="20"/>
        <end position="40"/>
    </location>
</feature>
<gene>
    <name evidence="2" type="ORF">G4D61_08715</name>
</gene>
<dbReference type="EMBL" id="JAAIWK010000012">
    <property type="protein sequence ID" value="NEY20047.1"/>
    <property type="molecule type" value="Genomic_DNA"/>
</dbReference>
<dbReference type="OrthoDB" id="2361316at2"/>
<dbReference type="NCBIfam" id="NF041002">
    <property type="entry name" value="pilin_ComGF"/>
    <property type="match status" value="1"/>
</dbReference>
<dbReference type="AlphaFoldDB" id="A0A6M0P6C3"/>